<proteinExistence type="predicted"/>
<gene>
    <name evidence="4" type="ORF">N7476_005746</name>
</gene>
<dbReference type="InterPro" id="IPR002110">
    <property type="entry name" value="Ankyrin_rpt"/>
</dbReference>
<evidence type="ECO:0000256" key="3">
    <source>
        <dbReference type="PROSITE-ProRule" id="PRU00023"/>
    </source>
</evidence>
<dbReference type="SMART" id="SM00248">
    <property type="entry name" value="ANK"/>
    <property type="match status" value="4"/>
</dbReference>
<dbReference type="AlphaFoldDB" id="A0A9W9H7A4"/>
<protein>
    <submittedName>
        <fullName evidence="4">Uncharacterized protein</fullName>
    </submittedName>
</protein>
<reference evidence="4" key="2">
    <citation type="journal article" date="2023" name="IMA Fungus">
        <title>Comparative genomic study of the Penicillium genus elucidates a diverse pangenome and 15 lateral gene transfer events.</title>
        <authorList>
            <person name="Petersen C."/>
            <person name="Sorensen T."/>
            <person name="Nielsen M.R."/>
            <person name="Sondergaard T.E."/>
            <person name="Sorensen J.L."/>
            <person name="Fitzpatrick D.A."/>
            <person name="Frisvad J.C."/>
            <person name="Nielsen K.L."/>
        </authorList>
    </citation>
    <scope>NUCLEOTIDE SEQUENCE</scope>
    <source>
        <strain evidence="4">IBT 21472</strain>
    </source>
</reference>
<evidence type="ECO:0000256" key="2">
    <source>
        <dbReference type="ARBA" id="ARBA00023043"/>
    </source>
</evidence>
<name>A0A9W9H7A4_9EURO</name>
<feature type="repeat" description="ANK" evidence="3">
    <location>
        <begin position="111"/>
        <end position="143"/>
    </location>
</feature>
<organism evidence="4 5">
    <name type="scientific">Penicillium atrosanguineum</name>
    <dbReference type="NCBI Taxonomy" id="1132637"/>
    <lineage>
        <taxon>Eukaryota</taxon>
        <taxon>Fungi</taxon>
        <taxon>Dikarya</taxon>
        <taxon>Ascomycota</taxon>
        <taxon>Pezizomycotina</taxon>
        <taxon>Eurotiomycetes</taxon>
        <taxon>Eurotiomycetidae</taxon>
        <taxon>Eurotiales</taxon>
        <taxon>Aspergillaceae</taxon>
        <taxon>Penicillium</taxon>
    </lineage>
</organism>
<evidence type="ECO:0000313" key="5">
    <source>
        <dbReference type="Proteomes" id="UP001147746"/>
    </source>
</evidence>
<dbReference type="PROSITE" id="PS50297">
    <property type="entry name" value="ANK_REP_REGION"/>
    <property type="match status" value="2"/>
</dbReference>
<evidence type="ECO:0000313" key="4">
    <source>
        <dbReference type="EMBL" id="KAJ5315439.1"/>
    </source>
</evidence>
<dbReference type="SUPFAM" id="SSF48403">
    <property type="entry name" value="Ankyrin repeat"/>
    <property type="match status" value="1"/>
</dbReference>
<sequence>MTIFNFTQKSYNTLQSPFMMYGQEHRLSLDTLPAELIREIADCIPTEKQVVELMATSLRLNHHLKDYICHRNMENGNRGLLWACQHGQFEACERFLELGADPNFEPLVGYTSRRILNIAAYGGHIECAQVLLLHGADPNAKDGSGDTPLFPAIENCDAPMVQMLLEMRADPNVENEHRYLKASPLEMAMDKELEVIVWLLVEKGAGLPD</sequence>
<dbReference type="PROSITE" id="PS50088">
    <property type="entry name" value="ANK_REPEAT"/>
    <property type="match status" value="2"/>
</dbReference>
<dbReference type="Pfam" id="PF12796">
    <property type="entry name" value="Ank_2"/>
    <property type="match status" value="1"/>
</dbReference>
<comment type="caution">
    <text evidence="4">The sequence shown here is derived from an EMBL/GenBank/DDBJ whole genome shotgun (WGS) entry which is preliminary data.</text>
</comment>
<reference evidence="4" key="1">
    <citation type="submission" date="2022-12" db="EMBL/GenBank/DDBJ databases">
        <authorList>
            <person name="Petersen C."/>
        </authorList>
    </citation>
    <scope>NUCLEOTIDE SEQUENCE</scope>
    <source>
        <strain evidence="4">IBT 21472</strain>
    </source>
</reference>
<evidence type="ECO:0000256" key="1">
    <source>
        <dbReference type="ARBA" id="ARBA00022737"/>
    </source>
</evidence>
<keyword evidence="1" id="KW-0677">Repeat</keyword>
<dbReference type="InterPro" id="IPR036770">
    <property type="entry name" value="Ankyrin_rpt-contain_sf"/>
</dbReference>
<dbReference type="PANTHER" id="PTHR24171">
    <property type="entry name" value="ANKYRIN REPEAT DOMAIN-CONTAINING PROTEIN 39-RELATED"/>
    <property type="match status" value="1"/>
</dbReference>
<dbReference type="Proteomes" id="UP001147746">
    <property type="component" value="Unassembled WGS sequence"/>
</dbReference>
<accession>A0A9W9H7A4</accession>
<keyword evidence="5" id="KW-1185">Reference proteome</keyword>
<dbReference type="PANTHER" id="PTHR24171:SF9">
    <property type="entry name" value="ANKYRIN REPEAT DOMAIN-CONTAINING PROTEIN 39"/>
    <property type="match status" value="1"/>
</dbReference>
<dbReference type="EMBL" id="JAPZBO010000005">
    <property type="protein sequence ID" value="KAJ5315439.1"/>
    <property type="molecule type" value="Genomic_DNA"/>
</dbReference>
<dbReference type="Gene3D" id="1.25.40.20">
    <property type="entry name" value="Ankyrin repeat-containing domain"/>
    <property type="match status" value="1"/>
</dbReference>
<feature type="repeat" description="ANK" evidence="3">
    <location>
        <begin position="144"/>
        <end position="176"/>
    </location>
</feature>
<keyword evidence="2 3" id="KW-0040">ANK repeat</keyword>